<organism evidence="2 3">
    <name type="scientific">Rapidithrix thailandica</name>
    <dbReference type="NCBI Taxonomy" id="413964"/>
    <lineage>
        <taxon>Bacteria</taxon>
        <taxon>Pseudomonadati</taxon>
        <taxon>Bacteroidota</taxon>
        <taxon>Cytophagia</taxon>
        <taxon>Cytophagales</taxon>
        <taxon>Flammeovirgaceae</taxon>
        <taxon>Rapidithrix</taxon>
    </lineage>
</organism>
<feature type="chain" id="PRO_5043813227" evidence="1">
    <location>
        <begin position="23"/>
        <end position="170"/>
    </location>
</feature>
<accession>A0AAW9S3R1</accession>
<comment type="caution">
    <text evidence="2">The sequence shown here is derived from an EMBL/GenBank/DDBJ whole genome shotgun (WGS) entry which is preliminary data.</text>
</comment>
<dbReference type="InterPro" id="IPR038695">
    <property type="entry name" value="Saro_0823-like_sf"/>
</dbReference>
<dbReference type="Gene3D" id="2.60.120.1140">
    <property type="entry name" value="Protein of unknown function DUF192"/>
    <property type="match status" value="1"/>
</dbReference>
<sequence length="170" mass="19264">MKKHSYSFISLLAIGLSVFLLTACGDAKNSTSQKRRNKPSEPIFKKEGELTFLTSGGESITKIDIEIVDQEYEIQQGLMYRSHMADNKGMLFVFPDSQPRSFWMKNTEVSLDIIFVNELMEIVSIQENTTPKSEYSIPSEGNAQYVIEVVAGFCVKYELKAGNKIEFKKL</sequence>
<dbReference type="RefSeq" id="WP_346820511.1">
    <property type="nucleotide sequence ID" value="NZ_JBDKWZ010000003.1"/>
</dbReference>
<feature type="signal peptide" evidence="1">
    <location>
        <begin position="1"/>
        <end position="22"/>
    </location>
</feature>
<proteinExistence type="predicted"/>
<evidence type="ECO:0000256" key="1">
    <source>
        <dbReference type="SAM" id="SignalP"/>
    </source>
</evidence>
<evidence type="ECO:0000313" key="2">
    <source>
        <dbReference type="EMBL" id="MEN7547726.1"/>
    </source>
</evidence>
<keyword evidence="3" id="KW-1185">Reference proteome</keyword>
<evidence type="ECO:0000313" key="3">
    <source>
        <dbReference type="Proteomes" id="UP001403385"/>
    </source>
</evidence>
<dbReference type="EMBL" id="JBDKWZ010000003">
    <property type="protein sequence ID" value="MEN7547726.1"/>
    <property type="molecule type" value="Genomic_DNA"/>
</dbReference>
<dbReference type="InterPro" id="IPR003795">
    <property type="entry name" value="DUF192"/>
</dbReference>
<dbReference type="PROSITE" id="PS51257">
    <property type="entry name" value="PROKAR_LIPOPROTEIN"/>
    <property type="match status" value="1"/>
</dbReference>
<dbReference type="Pfam" id="PF02643">
    <property type="entry name" value="DUF192"/>
    <property type="match status" value="1"/>
</dbReference>
<keyword evidence="1" id="KW-0732">Signal</keyword>
<name>A0AAW9S3R1_9BACT</name>
<reference evidence="2 3" key="1">
    <citation type="submission" date="2024-04" db="EMBL/GenBank/DDBJ databases">
        <title>Novel genus in family Flammeovirgaceae.</title>
        <authorList>
            <person name="Nguyen T.H."/>
            <person name="Vuong T.Q."/>
            <person name="Le H."/>
            <person name="Kim S.-G."/>
        </authorList>
    </citation>
    <scope>NUCLEOTIDE SEQUENCE [LARGE SCALE GENOMIC DNA]</scope>
    <source>
        <strain evidence="2 3">JCM 23209</strain>
    </source>
</reference>
<dbReference type="PANTHER" id="PTHR37953">
    <property type="entry name" value="UPF0127 PROTEIN MJ1496"/>
    <property type="match status" value="1"/>
</dbReference>
<dbReference type="AlphaFoldDB" id="A0AAW9S3R1"/>
<protein>
    <submittedName>
        <fullName evidence="2">DUF192 domain-containing protein</fullName>
    </submittedName>
</protein>
<dbReference type="PANTHER" id="PTHR37953:SF1">
    <property type="entry name" value="UPF0127 PROTEIN MJ1496"/>
    <property type="match status" value="1"/>
</dbReference>
<gene>
    <name evidence="2" type="ORF">AAG747_07395</name>
</gene>
<dbReference type="Proteomes" id="UP001403385">
    <property type="component" value="Unassembled WGS sequence"/>
</dbReference>